<dbReference type="EC" id="2.1.1.-" evidence="6"/>
<comment type="caution">
    <text evidence="6">Lacks conserved residue(s) required for the propagation of feature annotation.</text>
</comment>
<dbReference type="NCBIfam" id="TIGR00138">
    <property type="entry name" value="rsmG_gidB"/>
    <property type="match status" value="1"/>
</dbReference>
<comment type="function">
    <text evidence="6">Specifically methylates the N7 position of a guanine in 16S rRNA.</text>
</comment>
<feature type="binding site" evidence="6">
    <location>
        <position position="77"/>
    </location>
    <ligand>
        <name>S-adenosyl-L-methionine</name>
        <dbReference type="ChEBI" id="CHEBI:59789"/>
    </ligand>
</feature>
<dbReference type="Gene3D" id="3.40.50.150">
    <property type="entry name" value="Vaccinia Virus protein VP39"/>
    <property type="match status" value="1"/>
</dbReference>
<evidence type="ECO:0000256" key="6">
    <source>
        <dbReference type="HAMAP-Rule" id="MF_00074"/>
    </source>
</evidence>
<dbReference type="GO" id="GO:0070043">
    <property type="term" value="F:rRNA (guanine-N7-)-methyltransferase activity"/>
    <property type="evidence" value="ECO:0007669"/>
    <property type="project" value="UniProtKB-UniRule"/>
</dbReference>
<dbReference type="PANTHER" id="PTHR31760">
    <property type="entry name" value="S-ADENOSYL-L-METHIONINE-DEPENDENT METHYLTRANSFERASES SUPERFAMILY PROTEIN"/>
    <property type="match status" value="1"/>
</dbReference>
<dbReference type="GO" id="GO:0005829">
    <property type="term" value="C:cytosol"/>
    <property type="evidence" value="ECO:0007669"/>
    <property type="project" value="TreeGrafter"/>
</dbReference>
<evidence type="ECO:0000313" key="7">
    <source>
        <dbReference type="EMBL" id="TQL58433.1"/>
    </source>
</evidence>
<feature type="binding site" evidence="6">
    <location>
        <position position="72"/>
    </location>
    <ligand>
        <name>S-adenosyl-L-methionine</name>
        <dbReference type="ChEBI" id="CHEBI:59789"/>
    </ligand>
</feature>
<dbReference type="InterPro" id="IPR003682">
    <property type="entry name" value="rRNA_ssu_MeTfrase_G"/>
</dbReference>
<evidence type="ECO:0000256" key="4">
    <source>
        <dbReference type="ARBA" id="ARBA00022679"/>
    </source>
</evidence>
<keyword evidence="3 6" id="KW-0489">Methyltransferase</keyword>
<protein>
    <recommendedName>
        <fullName evidence="6">Ribosomal RNA small subunit methyltransferase G</fullName>
        <ecNumber evidence="6">2.1.1.-</ecNumber>
    </recommendedName>
    <alternativeName>
        <fullName evidence="6">16S rRNA 7-methylguanosine methyltransferase</fullName>
        <shortName evidence="6">16S rRNA m7G methyltransferase</shortName>
    </alternativeName>
</protein>
<dbReference type="AlphaFoldDB" id="A0A542ZDL2"/>
<comment type="similarity">
    <text evidence="6">Belongs to the methyltransferase superfamily. RNA methyltransferase RsmG family.</text>
</comment>
<evidence type="ECO:0000256" key="3">
    <source>
        <dbReference type="ARBA" id="ARBA00022603"/>
    </source>
</evidence>
<keyword evidence="1 6" id="KW-0963">Cytoplasm</keyword>
<gene>
    <name evidence="6" type="primary">rsmG</name>
    <name evidence="7" type="ORF">FB460_2295</name>
</gene>
<dbReference type="EMBL" id="VFOR01000002">
    <property type="protein sequence ID" value="TQL58433.1"/>
    <property type="molecule type" value="Genomic_DNA"/>
</dbReference>
<keyword evidence="5 6" id="KW-0949">S-adenosyl-L-methionine</keyword>
<keyword evidence="8" id="KW-1185">Reference proteome</keyword>
<dbReference type="Proteomes" id="UP000316196">
    <property type="component" value="Unassembled WGS sequence"/>
</dbReference>
<proteinExistence type="inferred from homology"/>
<organism evidence="7 8">
    <name type="scientific">Propioniferax innocua</name>
    <dbReference type="NCBI Taxonomy" id="1753"/>
    <lineage>
        <taxon>Bacteria</taxon>
        <taxon>Bacillati</taxon>
        <taxon>Actinomycetota</taxon>
        <taxon>Actinomycetes</taxon>
        <taxon>Propionibacteriales</taxon>
        <taxon>Propionibacteriaceae</taxon>
        <taxon>Propioniferax</taxon>
    </lineage>
</organism>
<feature type="binding site" evidence="6">
    <location>
        <position position="137"/>
    </location>
    <ligand>
        <name>S-adenosyl-L-methionine</name>
        <dbReference type="ChEBI" id="CHEBI:59789"/>
    </ligand>
</feature>
<evidence type="ECO:0000313" key="8">
    <source>
        <dbReference type="Proteomes" id="UP000316196"/>
    </source>
</evidence>
<keyword evidence="4 6" id="KW-0808">Transferase</keyword>
<keyword evidence="2 6" id="KW-0698">rRNA processing</keyword>
<dbReference type="HAMAP" id="MF_00074">
    <property type="entry name" value="16SrRNA_methyltr_G"/>
    <property type="match status" value="1"/>
</dbReference>
<comment type="subcellular location">
    <subcellularLocation>
        <location evidence="6">Cytoplasm</location>
    </subcellularLocation>
</comment>
<dbReference type="InterPro" id="IPR029063">
    <property type="entry name" value="SAM-dependent_MTases_sf"/>
</dbReference>
<sequence length="208" mass="22673">MCRGDALNDILADVFGEMVPQAQQYHDFLAEAGIERGLIGPRERERLWERHILNSAAIADLMPEGSSVVDVGSGAGLPGIPLALARPDLRITLLEPLLRRVNFLTEVVDNLGITSQVEILRRRAEECHESFDVVTGRAVGPLKRLVPWVYGLMAKPGGQAVLLKGGSAPDELKAVDKSLDKLGLRAEILTARAHSETESTTVVRLRRA</sequence>
<reference evidence="7 8" key="1">
    <citation type="submission" date="2019-06" db="EMBL/GenBank/DDBJ databases">
        <title>Sequencing the genomes of 1000 actinobacteria strains.</title>
        <authorList>
            <person name="Klenk H.-P."/>
        </authorList>
    </citation>
    <scope>NUCLEOTIDE SEQUENCE [LARGE SCALE GENOMIC DNA]</scope>
    <source>
        <strain evidence="7 8">DSM 8251</strain>
    </source>
</reference>
<accession>A0A542ZDL2</accession>
<dbReference type="Pfam" id="PF02527">
    <property type="entry name" value="GidB"/>
    <property type="match status" value="1"/>
</dbReference>
<evidence type="ECO:0000256" key="1">
    <source>
        <dbReference type="ARBA" id="ARBA00022490"/>
    </source>
</evidence>
<evidence type="ECO:0000256" key="2">
    <source>
        <dbReference type="ARBA" id="ARBA00022552"/>
    </source>
</evidence>
<dbReference type="PANTHER" id="PTHR31760:SF0">
    <property type="entry name" value="S-ADENOSYL-L-METHIONINE-DEPENDENT METHYLTRANSFERASES SUPERFAMILY PROTEIN"/>
    <property type="match status" value="1"/>
</dbReference>
<evidence type="ECO:0000256" key="5">
    <source>
        <dbReference type="ARBA" id="ARBA00022691"/>
    </source>
</evidence>
<dbReference type="SUPFAM" id="SSF53335">
    <property type="entry name" value="S-adenosyl-L-methionine-dependent methyltransferases"/>
    <property type="match status" value="1"/>
</dbReference>
<name>A0A542ZDL2_9ACTN</name>
<feature type="binding site" evidence="6">
    <location>
        <begin position="124"/>
        <end position="125"/>
    </location>
    <ligand>
        <name>S-adenosyl-L-methionine</name>
        <dbReference type="ChEBI" id="CHEBI:59789"/>
    </ligand>
</feature>
<comment type="caution">
    <text evidence="7">The sequence shown here is derived from an EMBL/GenBank/DDBJ whole genome shotgun (WGS) entry which is preliminary data.</text>
</comment>